<protein>
    <submittedName>
        <fullName evidence="1">Uncharacterized protein</fullName>
    </submittedName>
</protein>
<dbReference type="HOGENOM" id="CLU_3029906_0_0_6"/>
<dbReference type="Proteomes" id="UP000001557">
    <property type="component" value="Chromosome"/>
</dbReference>
<name>A3D1A4_SHEB5</name>
<dbReference type="AlphaFoldDB" id="A3D1A4"/>
<dbReference type="OrthoDB" id="6226987at2"/>
<proteinExistence type="predicted"/>
<accession>A3D1A4</accession>
<organism evidence="1 2">
    <name type="scientific">Shewanella baltica (strain OS155 / ATCC BAA-1091)</name>
    <dbReference type="NCBI Taxonomy" id="325240"/>
    <lineage>
        <taxon>Bacteria</taxon>
        <taxon>Pseudomonadati</taxon>
        <taxon>Pseudomonadota</taxon>
        <taxon>Gammaproteobacteria</taxon>
        <taxon>Alteromonadales</taxon>
        <taxon>Shewanellaceae</taxon>
        <taxon>Shewanella</taxon>
    </lineage>
</organism>
<evidence type="ECO:0000313" key="1">
    <source>
        <dbReference type="EMBL" id="ABN60517.1"/>
    </source>
</evidence>
<dbReference type="EMBL" id="CP000563">
    <property type="protein sequence ID" value="ABN60517.1"/>
    <property type="molecule type" value="Genomic_DNA"/>
</dbReference>
<reference evidence="1 2" key="1">
    <citation type="submission" date="2007-02" db="EMBL/GenBank/DDBJ databases">
        <title>Complete sequence of chromosome of Shewanella baltica OS155.</title>
        <authorList>
            <consortium name="US DOE Joint Genome Institute"/>
            <person name="Copeland A."/>
            <person name="Lucas S."/>
            <person name="Lapidus A."/>
            <person name="Barry K."/>
            <person name="Detter J.C."/>
            <person name="Glavina del Rio T."/>
            <person name="Hammon N."/>
            <person name="Israni S."/>
            <person name="Dalin E."/>
            <person name="Tice H."/>
            <person name="Pitluck S."/>
            <person name="Sims D.R."/>
            <person name="Brettin T."/>
            <person name="Bruce D."/>
            <person name="Han C."/>
            <person name="Tapia R."/>
            <person name="Brainard J."/>
            <person name="Schmutz J."/>
            <person name="Larimer F."/>
            <person name="Land M."/>
            <person name="Hauser L."/>
            <person name="Kyrpides N."/>
            <person name="Mikhailova N."/>
            <person name="Brettar I."/>
            <person name="Klappenbach J."/>
            <person name="Konstantinidis K."/>
            <person name="Rodrigues J."/>
            <person name="Tiedje J."/>
            <person name="Richardson P."/>
        </authorList>
    </citation>
    <scope>NUCLEOTIDE SEQUENCE [LARGE SCALE GENOMIC DNA]</scope>
    <source>
        <strain evidence="2">OS155 / ATCC BAA-1091</strain>
    </source>
</reference>
<gene>
    <name evidence="1" type="ordered locus">Sbal_0993</name>
</gene>
<sequence length="55" mass="5975">MAVSLGSDTAKIQTIQREIVDPKTKVLIWCGSDSFDFDASSNEEAQDTAKAVSRI</sequence>
<keyword evidence="2" id="KW-1185">Reference proteome</keyword>
<dbReference type="STRING" id="325240.Sbal_0993"/>
<evidence type="ECO:0000313" key="2">
    <source>
        <dbReference type="Proteomes" id="UP000001557"/>
    </source>
</evidence>
<dbReference type="KEGG" id="sbl:Sbal_0993"/>